<feature type="chain" id="PRO_5042471106" evidence="2">
    <location>
        <begin position="18"/>
        <end position="202"/>
    </location>
</feature>
<accession>A0AAJ6QSA4</accession>
<proteinExistence type="predicted"/>
<evidence type="ECO:0000313" key="4">
    <source>
        <dbReference type="RefSeq" id="XP_003742204.2"/>
    </source>
</evidence>
<dbReference type="AlphaFoldDB" id="A0AAJ6QSA4"/>
<feature type="transmembrane region" description="Helical" evidence="1">
    <location>
        <begin position="182"/>
        <end position="201"/>
    </location>
</feature>
<dbReference type="KEGG" id="goe:100907025"/>
<feature type="signal peptide" evidence="2">
    <location>
        <begin position="1"/>
        <end position="17"/>
    </location>
</feature>
<organism evidence="3 4">
    <name type="scientific">Galendromus occidentalis</name>
    <name type="common">western predatory mite</name>
    <dbReference type="NCBI Taxonomy" id="34638"/>
    <lineage>
        <taxon>Eukaryota</taxon>
        <taxon>Metazoa</taxon>
        <taxon>Ecdysozoa</taxon>
        <taxon>Arthropoda</taxon>
        <taxon>Chelicerata</taxon>
        <taxon>Arachnida</taxon>
        <taxon>Acari</taxon>
        <taxon>Parasitiformes</taxon>
        <taxon>Mesostigmata</taxon>
        <taxon>Gamasina</taxon>
        <taxon>Phytoseioidea</taxon>
        <taxon>Phytoseiidae</taxon>
        <taxon>Typhlodrominae</taxon>
        <taxon>Galendromus</taxon>
    </lineage>
</organism>
<evidence type="ECO:0000256" key="1">
    <source>
        <dbReference type="SAM" id="Phobius"/>
    </source>
</evidence>
<evidence type="ECO:0000256" key="2">
    <source>
        <dbReference type="SAM" id="SignalP"/>
    </source>
</evidence>
<name>A0AAJ6QSA4_9ACAR</name>
<dbReference type="Proteomes" id="UP000694867">
    <property type="component" value="Unplaced"/>
</dbReference>
<protein>
    <submittedName>
        <fullName evidence="4">Uncharacterized protein LOC100907025</fullName>
    </submittedName>
</protein>
<dbReference type="RefSeq" id="XP_003742204.2">
    <property type="nucleotide sequence ID" value="XM_003742156.2"/>
</dbReference>
<sequence>MWSWFALVLISRASCSAISNLKRDEMITECGKPWEFRKGVDKELALVANYAAHVASQRFKFERKDVLVRLIGGFVKECRYPKYRIEAEFTSSNCTMTGMPSYEPDDCVALPGAPIKYCKIYLFVPKHQGGRLVTYDCKEEYLGPEWKPRGMTMNEELLSSNREPLYMTDDRLDAVSSGVSPFFLLFCACLPVAGLVVLYRIW</sequence>
<evidence type="ECO:0000313" key="3">
    <source>
        <dbReference type="Proteomes" id="UP000694867"/>
    </source>
</evidence>
<gene>
    <name evidence="4" type="primary">LOC100907025</name>
</gene>
<keyword evidence="1" id="KW-0472">Membrane</keyword>
<keyword evidence="1" id="KW-1133">Transmembrane helix</keyword>
<dbReference type="GeneID" id="100907025"/>
<keyword evidence="1" id="KW-0812">Transmembrane</keyword>
<keyword evidence="2" id="KW-0732">Signal</keyword>
<reference evidence="4" key="1">
    <citation type="submission" date="2025-08" db="UniProtKB">
        <authorList>
            <consortium name="RefSeq"/>
        </authorList>
    </citation>
    <scope>IDENTIFICATION</scope>
</reference>
<keyword evidence="3" id="KW-1185">Reference proteome</keyword>